<evidence type="ECO:0000256" key="4">
    <source>
        <dbReference type="ARBA" id="ARBA00034003"/>
    </source>
</evidence>
<dbReference type="SUPFAM" id="SSF56091">
    <property type="entry name" value="DNA ligase/mRNA capping enzyme, catalytic domain"/>
    <property type="match status" value="1"/>
</dbReference>
<dbReference type="InterPro" id="IPR012310">
    <property type="entry name" value="DNA_ligase_ATP-dep_cent"/>
</dbReference>
<evidence type="ECO:0000313" key="7">
    <source>
        <dbReference type="Proteomes" id="UP000248724"/>
    </source>
</evidence>
<dbReference type="CDD" id="cd07971">
    <property type="entry name" value="OBF_DNA_ligase_LigD"/>
    <property type="match status" value="1"/>
</dbReference>
<dbReference type="CDD" id="cd07906">
    <property type="entry name" value="Adenylation_DNA_ligase_LigD_LigC"/>
    <property type="match status" value="1"/>
</dbReference>
<accession>A0A2W5Z1G7</accession>
<evidence type="ECO:0000256" key="3">
    <source>
        <dbReference type="ARBA" id="ARBA00022598"/>
    </source>
</evidence>
<dbReference type="Gene3D" id="2.40.50.140">
    <property type="entry name" value="Nucleic acid-binding proteins"/>
    <property type="match status" value="1"/>
</dbReference>
<dbReference type="NCBIfam" id="TIGR02779">
    <property type="entry name" value="NHEJ_ligase_lig"/>
    <property type="match status" value="1"/>
</dbReference>
<dbReference type="EC" id="6.5.1.1" evidence="2"/>
<dbReference type="AlphaFoldDB" id="A0A2W5Z1G7"/>
<dbReference type="InterPro" id="IPR014146">
    <property type="entry name" value="LigD_ligase_dom"/>
</dbReference>
<dbReference type="SUPFAM" id="SSF50249">
    <property type="entry name" value="Nucleic acid-binding proteins"/>
    <property type="match status" value="1"/>
</dbReference>
<dbReference type="GO" id="GO:0003910">
    <property type="term" value="F:DNA ligase (ATP) activity"/>
    <property type="evidence" value="ECO:0007669"/>
    <property type="project" value="UniProtKB-EC"/>
</dbReference>
<reference evidence="6 7" key="1">
    <citation type="journal article" date="2017" name="Nature">
        <title>Atmospheric trace gases support primary production in Antarctic desert surface soil.</title>
        <authorList>
            <person name="Ji M."/>
            <person name="Greening C."/>
            <person name="Vanwonterghem I."/>
            <person name="Carere C.R."/>
            <person name="Bay S.K."/>
            <person name="Steen J.A."/>
            <person name="Montgomery K."/>
            <person name="Lines T."/>
            <person name="Beardall J."/>
            <person name="van Dorst J."/>
            <person name="Snape I."/>
            <person name="Stott M.B."/>
            <person name="Hugenholtz P."/>
            <person name="Ferrari B.C."/>
        </authorList>
    </citation>
    <scope>NUCLEOTIDE SEQUENCE [LARGE SCALE GENOMIC DNA]</scope>
    <source>
        <strain evidence="6">RRmetagenome_bin12</strain>
    </source>
</reference>
<dbReference type="PROSITE" id="PS50160">
    <property type="entry name" value="DNA_LIGASE_A3"/>
    <property type="match status" value="1"/>
</dbReference>
<dbReference type="GO" id="GO:0005524">
    <property type="term" value="F:ATP binding"/>
    <property type="evidence" value="ECO:0007669"/>
    <property type="project" value="InterPro"/>
</dbReference>
<evidence type="ECO:0000256" key="2">
    <source>
        <dbReference type="ARBA" id="ARBA00012727"/>
    </source>
</evidence>
<dbReference type="Gene3D" id="3.30.1490.70">
    <property type="match status" value="1"/>
</dbReference>
<feature type="domain" description="ATP-dependent DNA ligase family profile" evidence="5">
    <location>
        <begin position="115"/>
        <end position="235"/>
    </location>
</feature>
<comment type="similarity">
    <text evidence="1">Belongs to the ATP-dependent DNA ligase family.</text>
</comment>
<dbReference type="PANTHER" id="PTHR45674:SF4">
    <property type="entry name" value="DNA LIGASE 1"/>
    <property type="match status" value="1"/>
</dbReference>
<sequence length="336" mass="36245">MTAARGWVEPPVLAPMLAGSTGMPAASHGWVFEPKWDGIRGMSRVWDGRVTVSSRLGNDVTAAYPELAALGAALDGRAAVLDGEIVAFDDRGRPSFEQLQRRMHVRNPGRPLVADVPVLYVVFDLLWLDGRLLTGETFTERRRRLEDLDPKGPSWQISHLLGDPPDDDLLAACRQIGLEGYMGKLASSAYAVGKRSKAWTKVKCVRRRELVIGGWTEGAGGRSGQIGSLAVGWVDPEAPAPPGHPFALRYCGQVGSGLNELLLRRLTSAFADLASETSPFVPPPPVPAGVHFVRPASVVEVMFNEVTTAGVLRQPSVKGLRDDVDPATVGWTEELS</sequence>
<keyword evidence="3 6" id="KW-0436">Ligase</keyword>
<dbReference type="Pfam" id="PF04679">
    <property type="entry name" value="DNA_ligase_A_C"/>
    <property type="match status" value="1"/>
</dbReference>
<dbReference type="EMBL" id="QHBU01000225">
    <property type="protein sequence ID" value="PZR79082.1"/>
    <property type="molecule type" value="Genomic_DNA"/>
</dbReference>
<dbReference type="PANTHER" id="PTHR45674">
    <property type="entry name" value="DNA LIGASE 1/3 FAMILY MEMBER"/>
    <property type="match status" value="1"/>
</dbReference>
<evidence type="ECO:0000256" key="1">
    <source>
        <dbReference type="ARBA" id="ARBA00007572"/>
    </source>
</evidence>
<dbReference type="Pfam" id="PF01068">
    <property type="entry name" value="DNA_ligase_A_M"/>
    <property type="match status" value="1"/>
</dbReference>
<dbReference type="InterPro" id="IPR012340">
    <property type="entry name" value="NA-bd_OB-fold"/>
</dbReference>
<proteinExistence type="inferred from homology"/>
<protein>
    <recommendedName>
        <fullName evidence="2">DNA ligase (ATP)</fullName>
        <ecNumber evidence="2">6.5.1.1</ecNumber>
    </recommendedName>
</protein>
<comment type="catalytic activity">
    <reaction evidence="4">
        <text>ATP + (deoxyribonucleotide)n-3'-hydroxyl + 5'-phospho-(deoxyribonucleotide)m = (deoxyribonucleotide)n+m + AMP + diphosphate.</text>
        <dbReference type="EC" id="6.5.1.1"/>
    </reaction>
</comment>
<comment type="caution">
    <text evidence="6">The sequence shown here is derived from an EMBL/GenBank/DDBJ whole genome shotgun (WGS) entry which is preliminary data.</text>
</comment>
<gene>
    <name evidence="6" type="ORF">DLM65_11475</name>
</gene>
<name>A0A2W5Z1G7_9BACT</name>
<dbReference type="GO" id="GO:0006281">
    <property type="term" value="P:DNA repair"/>
    <property type="evidence" value="ECO:0007669"/>
    <property type="project" value="InterPro"/>
</dbReference>
<organism evidence="6 7">
    <name type="scientific">Candidatus Aeolococcus gillhamiae</name>
    <dbReference type="NCBI Taxonomy" id="3127015"/>
    <lineage>
        <taxon>Bacteria</taxon>
        <taxon>Bacillati</taxon>
        <taxon>Candidatus Dormiibacterota</taxon>
        <taxon>Candidatus Dormibacteria</taxon>
        <taxon>Candidatus Aeolococcales</taxon>
        <taxon>Candidatus Aeolococcaceae</taxon>
        <taxon>Candidatus Aeolococcus</taxon>
    </lineage>
</organism>
<evidence type="ECO:0000313" key="6">
    <source>
        <dbReference type="EMBL" id="PZR79082.1"/>
    </source>
</evidence>
<evidence type="ECO:0000259" key="5">
    <source>
        <dbReference type="PROSITE" id="PS50160"/>
    </source>
</evidence>
<dbReference type="InterPro" id="IPR050191">
    <property type="entry name" value="ATP-dep_DNA_ligase"/>
</dbReference>
<dbReference type="InterPro" id="IPR012309">
    <property type="entry name" value="DNA_ligase_ATP-dep_C"/>
</dbReference>
<dbReference type="Proteomes" id="UP000248724">
    <property type="component" value="Unassembled WGS sequence"/>
</dbReference>
<dbReference type="Gene3D" id="3.30.470.30">
    <property type="entry name" value="DNA ligase/mRNA capping enzyme"/>
    <property type="match status" value="1"/>
</dbReference>
<dbReference type="GO" id="GO:0006310">
    <property type="term" value="P:DNA recombination"/>
    <property type="evidence" value="ECO:0007669"/>
    <property type="project" value="InterPro"/>
</dbReference>